<evidence type="ECO:0000256" key="4">
    <source>
        <dbReference type="PROSITE-ProRule" id="PRU00182"/>
    </source>
</evidence>
<dbReference type="InterPro" id="IPR020103">
    <property type="entry name" value="PsdUridine_synth_cat_dom_sf"/>
</dbReference>
<sequence length="297" mass="33550">MNKVKYSGEKQRLDTHISSLLGITRSQAQKKIRAGEIKVNEKTANPNKILIQGDMIAILDKKSPEKIKTAPKVKIIHEDENIIVIDKDTGIVVYPDSTHKSGTLLDAVRGKIKITGSERPGVVHRLDKDTSGLIIFAKNEETERELKKILKERRLEKTYLALVQGKVVPKKGRIDIPIKRSEKDRKKMEASPSGRESLTEYEVIKYYKNMTLMKIRLITGRTHQIRVHFAGIGYPVIGDKTYGSRYSVIPTPSVIPAKAGISRQFLHAHELAFELFGKKYHFKSELPGDLGKFLDSL</sequence>
<evidence type="ECO:0000313" key="8">
    <source>
        <dbReference type="Proteomes" id="UP000285655"/>
    </source>
</evidence>
<reference evidence="7 8" key="1">
    <citation type="journal article" date="2017" name="ISME J.">
        <title>Energy and carbon metabolisms in a deep terrestrial subsurface fluid microbial community.</title>
        <authorList>
            <person name="Momper L."/>
            <person name="Jungbluth S.P."/>
            <person name="Lee M.D."/>
            <person name="Amend J.P."/>
        </authorList>
    </citation>
    <scope>NUCLEOTIDE SEQUENCE [LARGE SCALE GENOMIC DNA]</scope>
    <source>
        <strain evidence="7">SURF_29</strain>
    </source>
</reference>
<feature type="active site" evidence="3">
    <location>
        <position position="127"/>
    </location>
</feature>
<name>A0A419DA63_9BACT</name>
<dbReference type="CDD" id="cd00165">
    <property type="entry name" value="S4"/>
    <property type="match status" value="1"/>
</dbReference>
<dbReference type="PANTHER" id="PTHR21600">
    <property type="entry name" value="MITOCHONDRIAL RNA PSEUDOURIDINE SYNTHASE"/>
    <property type="match status" value="1"/>
</dbReference>
<dbReference type="InterPro" id="IPR036986">
    <property type="entry name" value="S4_RNA-bd_sf"/>
</dbReference>
<dbReference type="GO" id="GO:0120159">
    <property type="term" value="F:rRNA pseudouridine synthase activity"/>
    <property type="evidence" value="ECO:0007669"/>
    <property type="project" value="UniProtKB-ARBA"/>
</dbReference>
<keyword evidence="2 5" id="KW-0413">Isomerase</keyword>
<dbReference type="InterPro" id="IPR006225">
    <property type="entry name" value="PsdUridine_synth_RluC/D"/>
</dbReference>
<comment type="caution">
    <text evidence="7">The sequence shown here is derived from an EMBL/GenBank/DDBJ whole genome shotgun (WGS) entry which is preliminary data.</text>
</comment>
<dbReference type="GO" id="GO:0000455">
    <property type="term" value="P:enzyme-directed rRNA pseudouridine synthesis"/>
    <property type="evidence" value="ECO:0007669"/>
    <property type="project" value="UniProtKB-ARBA"/>
</dbReference>
<dbReference type="InterPro" id="IPR006145">
    <property type="entry name" value="PsdUridine_synth_RsuA/RluA"/>
</dbReference>
<feature type="domain" description="RNA-binding S4" evidence="6">
    <location>
        <begin position="11"/>
        <end position="71"/>
    </location>
</feature>
<dbReference type="PROSITE" id="PS01129">
    <property type="entry name" value="PSI_RLU"/>
    <property type="match status" value="1"/>
</dbReference>
<evidence type="ECO:0000256" key="1">
    <source>
        <dbReference type="ARBA" id="ARBA00010876"/>
    </source>
</evidence>
<dbReference type="PROSITE" id="PS50889">
    <property type="entry name" value="S4"/>
    <property type="match status" value="1"/>
</dbReference>
<evidence type="ECO:0000313" key="7">
    <source>
        <dbReference type="EMBL" id="RJO60021.1"/>
    </source>
</evidence>
<dbReference type="Proteomes" id="UP000285655">
    <property type="component" value="Unassembled WGS sequence"/>
</dbReference>
<dbReference type="Gene3D" id="3.30.2350.10">
    <property type="entry name" value="Pseudouridine synthase"/>
    <property type="match status" value="1"/>
</dbReference>
<comment type="function">
    <text evidence="5">Responsible for synthesis of pseudouridine from uracil.</text>
</comment>
<dbReference type="InterPro" id="IPR006224">
    <property type="entry name" value="PsdUridine_synth_RluA-like_CS"/>
</dbReference>
<dbReference type="EC" id="5.4.99.-" evidence="5"/>
<keyword evidence="4" id="KW-0694">RNA-binding</keyword>
<dbReference type="EMBL" id="QZJW01000055">
    <property type="protein sequence ID" value="RJO60021.1"/>
    <property type="molecule type" value="Genomic_DNA"/>
</dbReference>
<dbReference type="InterPro" id="IPR050188">
    <property type="entry name" value="RluA_PseudoU_synthase"/>
</dbReference>
<dbReference type="InterPro" id="IPR002942">
    <property type="entry name" value="S4_RNA-bd"/>
</dbReference>
<evidence type="ECO:0000256" key="3">
    <source>
        <dbReference type="PIRSR" id="PIRSR606225-1"/>
    </source>
</evidence>
<dbReference type="Pfam" id="PF01479">
    <property type="entry name" value="S4"/>
    <property type="match status" value="1"/>
</dbReference>
<dbReference type="NCBIfam" id="TIGR00005">
    <property type="entry name" value="rluA_subfam"/>
    <property type="match status" value="1"/>
</dbReference>
<gene>
    <name evidence="7" type="ORF">C4544_06675</name>
</gene>
<dbReference type="PANTHER" id="PTHR21600:SF44">
    <property type="entry name" value="RIBOSOMAL LARGE SUBUNIT PSEUDOURIDINE SYNTHASE D"/>
    <property type="match status" value="1"/>
</dbReference>
<evidence type="ECO:0000256" key="5">
    <source>
        <dbReference type="RuleBase" id="RU362028"/>
    </source>
</evidence>
<comment type="similarity">
    <text evidence="1 5">Belongs to the pseudouridine synthase RluA family.</text>
</comment>
<dbReference type="SMART" id="SM00363">
    <property type="entry name" value="S4"/>
    <property type="match status" value="1"/>
</dbReference>
<comment type="catalytic activity">
    <reaction evidence="5">
        <text>a uridine in RNA = a pseudouridine in RNA</text>
        <dbReference type="Rhea" id="RHEA:48348"/>
        <dbReference type="Rhea" id="RHEA-COMP:12068"/>
        <dbReference type="Rhea" id="RHEA-COMP:12069"/>
        <dbReference type="ChEBI" id="CHEBI:65314"/>
        <dbReference type="ChEBI" id="CHEBI:65315"/>
    </reaction>
</comment>
<protein>
    <recommendedName>
        <fullName evidence="5">Pseudouridine synthase</fullName>
        <ecNumber evidence="5">5.4.99.-</ecNumber>
    </recommendedName>
</protein>
<dbReference type="SUPFAM" id="SSF55174">
    <property type="entry name" value="Alpha-L RNA-binding motif"/>
    <property type="match status" value="1"/>
</dbReference>
<dbReference type="GO" id="GO:0003723">
    <property type="term" value="F:RNA binding"/>
    <property type="evidence" value="ECO:0007669"/>
    <property type="project" value="UniProtKB-KW"/>
</dbReference>
<evidence type="ECO:0000256" key="2">
    <source>
        <dbReference type="ARBA" id="ARBA00023235"/>
    </source>
</evidence>
<evidence type="ECO:0000259" key="6">
    <source>
        <dbReference type="SMART" id="SM00363"/>
    </source>
</evidence>
<dbReference type="SUPFAM" id="SSF55120">
    <property type="entry name" value="Pseudouridine synthase"/>
    <property type="match status" value="1"/>
</dbReference>
<dbReference type="AlphaFoldDB" id="A0A419DA63"/>
<proteinExistence type="inferred from homology"/>
<dbReference type="Pfam" id="PF00849">
    <property type="entry name" value="PseudoU_synth_2"/>
    <property type="match status" value="1"/>
</dbReference>
<organism evidence="7 8">
    <name type="scientific">candidate division WS5 bacterium</name>
    <dbReference type="NCBI Taxonomy" id="2093353"/>
    <lineage>
        <taxon>Bacteria</taxon>
        <taxon>candidate division WS5</taxon>
    </lineage>
</organism>
<accession>A0A419DA63</accession>
<dbReference type="Gene3D" id="3.10.290.10">
    <property type="entry name" value="RNA-binding S4 domain"/>
    <property type="match status" value="1"/>
</dbReference>
<dbReference type="CDD" id="cd02869">
    <property type="entry name" value="PseudoU_synth_RluA_like"/>
    <property type="match status" value="1"/>
</dbReference>